<feature type="region of interest" description="Disordered" evidence="1">
    <location>
        <begin position="15"/>
        <end position="61"/>
    </location>
</feature>
<dbReference type="EnsemblMetazoa" id="PPA36093.1">
    <property type="protein sequence ID" value="PPA36093.1"/>
    <property type="gene ID" value="WBGene00274462"/>
</dbReference>
<sequence>MPRYAPIVMKRRGEECSGEGGRIMKGKRHGDTWKKDQKPMRGGAARGQDDWRLGSEDERSV</sequence>
<dbReference type="Proteomes" id="UP000005239">
    <property type="component" value="Unassembled WGS sequence"/>
</dbReference>
<evidence type="ECO:0000313" key="2">
    <source>
        <dbReference type="EnsemblMetazoa" id="PPA36093.1"/>
    </source>
</evidence>
<proteinExistence type="predicted"/>
<reference evidence="2" key="2">
    <citation type="submission" date="2022-06" db="UniProtKB">
        <authorList>
            <consortium name="EnsemblMetazoa"/>
        </authorList>
    </citation>
    <scope>IDENTIFICATION</scope>
    <source>
        <strain evidence="2">PS312</strain>
    </source>
</reference>
<evidence type="ECO:0000313" key="3">
    <source>
        <dbReference type="Proteomes" id="UP000005239"/>
    </source>
</evidence>
<evidence type="ECO:0000256" key="1">
    <source>
        <dbReference type="SAM" id="MobiDB-lite"/>
    </source>
</evidence>
<reference evidence="3" key="1">
    <citation type="journal article" date="2008" name="Nat. Genet.">
        <title>The Pristionchus pacificus genome provides a unique perspective on nematode lifestyle and parasitism.</title>
        <authorList>
            <person name="Dieterich C."/>
            <person name="Clifton S.W."/>
            <person name="Schuster L.N."/>
            <person name="Chinwalla A."/>
            <person name="Delehaunty K."/>
            <person name="Dinkelacker I."/>
            <person name="Fulton L."/>
            <person name="Fulton R."/>
            <person name="Godfrey J."/>
            <person name="Minx P."/>
            <person name="Mitreva M."/>
            <person name="Roeseler W."/>
            <person name="Tian H."/>
            <person name="Witte H."/>
            <person name="Yang S.P."/>
            <person name="Wilson R.K."/>
            <person name="Sommer R.J."/>
        </authorList>
    </citation>
    <scope>NUCLEOTIDE SEQUENCE [LARGE SCALE GENOMIC DNA]</scope>
    <source>
        <strain evidence="3">PS312</strain>
    </source>
</reference>
<feature type="compositionally biased region" description="Basic and acidic residues" evidence="1">
    <location>
        <begin position="47"/>
        <end position="61"/>
    </location>
</feature>
<accession>A0A8R1UMX6</accession>
<accession>A0A2A6CXS2</accession>
<dbReference type="AlphaFoldDB" id="A0A2A6CXS2"/>
<feature type="compositionally biased region" description="Basic and acidic residues" evidence="1">
    <location>
        <begin position="29"/>
        <end position="39"/>
    </location>
</feature>
<keyword evidence="3" id="KW-1185">Reference proteome</keyword>
<gene>
    <name evidence="2" type="primary">WBGene00274462</name>
</gene>
<organism evidence="2 3">
    <name type="scientific">Pristionchus pacificus</name>
    <name type="common">Parasitic nematode worm</name>
    <dbReference type="NCBI Taxonomy" id="54126"/>
    <lineage>
        <taxon>Eukaryota</taxon>
        <taxon>Metazoa</taxon>
        <taxon>Ecdysozoa</taxon>
        <taxon>Nematoda</taxon>
        <taxon>Chromadorea</taxon>
        <taxon>Rhabditida</taxon>
        <taxon>Rhabditina</taxon>
        <taxon>Diplogasteromorpha</taxon>
        <taxon>Diplogasteroidea</taxon>
        <taxon>Neodiplogasteridae</taxon>
        <taxon>Pristionchus</taxon>
    </lineage>
</organism>
<name>A0A2A6CXS2_PRIPA</name>
<protein>
    <submittedName>
        <fullName evidence="2">Uncharacterized protein</fullName>
    </submittedName>
</protein>